<dbReference type="Proteomes" id="UP001187346">
    <property type="component" value="Unassembled WGS sequence"/>
</dbReference>
<feature type="transmembrane region" description="Helical" evidence="5">
    <location>
        <begin position="25"/>
        <end position="53"/>
    </location>
</feature>
<feature type="transmembrane region" description="Helical" evidence="5">
    <location>
        <begin position="307"/>
        <end position="326"/>
    </location>
</feature>
<keyword evidence="4 5" id="KW-0472">Membrane</keyword>
<evidence type="ECO:0000259" key="6">
    <source>
        <dbReference type="PROSITE" id="PS50850"/>
    </source>
</evidence>
<dbReference type="InterPro" id="IPR036259">
    <property type="entry name" value="MFS_trans_sf"/>
</dbReference>
<dbReference type="PANTHER" id="PTHR23528">
    <property type="match status" value="1"/>
</dbReference>
<dbReference type="PANTHER" id="PTHR23528:SF1">
    <property type="entry name" value="MAJOR FACILITATOR SUPERFAMILY (MFS) PROFILE DOMAIN-CONTAINING PROTEIN"/>
    <property type="match status" value="1"/>
</dbReference>
<evidence type="ECO:0000256" key="4">
    <source>
        <dbReference type="ARBA" id="ARBA00023136"/>
    </source>
</evidence>
<feature type="transmembrane region" description="Helical" evidence="5">
    <location>
        <begin position="275"/>
        <end position="295"/>
    </location>
</feature>
<keyword evidence="3 5" id="KW-1133">Transmembrane helix</keyword>
<dbReference type="PROSITE" id="PS50850">
    <property type="entry name" value="MFS"/>
    <property type="match status" value="1"/>
</dbReference>
<gene>
    <name evidence="7" type="ORF">R5A26_09635</name>
</gene>
<evidence type="ECO:0000256" key="5">
    <source>
        <dbReference type="SAM" id="Phobius"/>
    </source>
</evidence>
<protein>
    <submittedName>
        <fullName evidence="7">MFS transporter</fullName>
    </submittedName>
</protein>
<feature type="transmembrane region" description="Helical" evidence="5">
    <location>
        <begin position="65"/>
        <end position="86"/>
    </location>
</feature>
<feature type="transmembrane region" description="Helical" evidence="5">
    <location>
        <begin position="370"/>
        <end position="395"/>
    </location>
</feature>
<evidence type="ECO:0000313" key="7">
    <source>
        <dbReference type="EMBL" id="MDV7216215.1"/>
    </source>
</evidence>
<feature type="transmembrane region" description="Helical" evidence="5">
    <location>
        <begin position="401"/>
        <end position="421"/>
    </location>
</feature>
<evidence type="ECO:0000256" key="1">
    <source>
        <dbReference type="ARBA" id="ARBA00004651"/>
    </source>
</evidence>
<reference evidence="7 8" key="1">
    <citation type="submission" date="2023-10" db="EMBL/GenBank/DDBJ databases">
        <title>Characterization of rhizosphere-enriched actinobacteria from wheat plants lab-grown on chernevaya soil.</title>
        <authorList>
            <person name="Tikhonova E.N."/>
            <person name="Konopkin A."/>
            <person name="Kravchenko I.K."/>
        </authorList>
    </citation>
    <scope>NUCLEOTIDE SEQUENCE [LARGE SCALE GENOMIC DNA]</scope>
    <source>
        <strain evidence="7 8">RR29</strain>
    </source>
</reference>
<dbReference type="Gene3D" id="1.20.1250.20">
    <property type="entry name" value="MFS general substrate transporter like domains"/>
    <property type="match status" value="2"/>
</dbReference>
<dbReference type="RefSeq" id="WP_317770900.1">
    <property type="nucleotide sequence ID" value="NZ_JAWMAJ010000023.1"/>
</dbReference>
<feature type="transmembrane region" description="Helical" evidence="5">
    <location>
        <begin position="186"/>
        <end position="205"/>
    </location>
</feature>
<proteinExistence type="predicted"/>
<accession>A0ABU4FA98</accession>
<dbReference type="InterPro" id="IPR001958">
    <property type="entry name" value="Tet-R_TetA/multi-R_MdtG-like"/>
</dbReference>
<name>A0ABU4FA98_9ACTN</name>
<keyword evidence="2 5" id="KW-0812">Transmembrane</keyword>
<evidence type="ECO:0000256" key="3">
    <source>
        <dbReference type="ARBA" id="ARBA00022989"/>
    </source>
</evidence>
<dbReference type="EMBL" id="JAWMAJ010000023">
    <property type="protein sequence ID" value="MDV7216215.1"/>
    <property type="molecule type" value="Genomic_DNA"/>
</dbReference>
<sequence>MSASTSSAPATSRTDDTLGSSQVNVLMWSMGAGFAALYTAYAGLVVVLLPAQIQNLDAAAKESNLALVTMTSSIVTLFAQPIIGAISDRTRGRLGRRTPWMLFGAVGSTLSLLAISHATTLLWLTLMWVAVQVLLNVIQAPLTAVMADRVAPRRFGIVSAFVGLGSNLGATLGVILAARYAGQLGLGYGVIAAIVLVVVLAFVLLNRDRTRPEPPEPFSWREFLTGFWVSPRQHPDFAWAFVARMTFILGYWGVATYQRYALQDYVGLDGGAVDSAQQLMSVLAFVGTLAGAIPAAKISDRTGRRKIFVIGASVLLALSMAIPLVSPTLPAMYAYALVSGMGFGTYMSLDMALMTEVLPKGAAAGRDLGILNIATNVPQALGPIIASVLITSFAAGSDKLPGYRVLFAFAAAVVLISALAVRPIKGVK</sequence>
<dbReference type="InterPro" id="IPR020846">
    <property type="entry name" value="MFS_dom"/>
</dbReference>
<evidence type="ECO:0000313" key="8">
    <source>
        <dbReference type="Proteomes" id="UP001187346"/>
    </source>
</evidence>
<dbReference type="Pfam" id="PF13347">
    <property type="entry name" value="MFS_2"/>
    <property type="match status" value="1"/>
</dbReference>
<comment type="subcellular location">
    <subcellularLocation>
        <location evidence="1">Cell membrane</location>
        <topology evidence="1">Multi-pass membrane protein</topology>
    </subcellularLocation>
</comment>
<feature type="transmembrane region" description="Helical" evidence="5">
    <location>
        <begin position="332"/>
        <end position="349"/>
    </location>
</feature>
<feature type="transmembrane region" description="Helical" evidence="5">
    <location>
        <begin position="237"/>
        <end position="255"/>
    </location>
</feature>
<feature type="transmembrane region" description="Helical" evidence="5">
    <location>
        <begin position="157"/>
        <end position="180"/>
    </location>
</feature>
<evidence type="ECO:0000256" key="2">
    <source>
        <dbReference type="ARBA" id="ARBA00022692"/>
    </source>
</evidence>
<feature type="domain" description="Major facilitator superfamily (MFS) profile" evidence="6">
    <location>
        <begin position="194"/>
        <end position="428"/>
    </location>
</feature>
<comment type="caution">
    <text evidence="7">The sequence shown here is derived from an EMBL/GenBank/DDBJ whole genome shotgun (WGS) entry which is preliminary data.</text>
</comment>
<feature type="transmembrane region" description="Helical" evidence="5">
    <location>
        <begin position="121"/>
        <end position="145"/>
    </location>
</feature>
<organism evidence="7 8">
    <name type="scientific">Streptomyces prunicolor</name>
    <dbReference type="NCBI Taxonomy" id="67348"/>
    <lineage>
        <taxon>Bacteria</taxon>
        <taxon>Bacillati</taxon>
        <taxon>Actinomycetota</taxon>
        <taxon>Actinomycetes</taxon>
        <taxon>Kitasatosporales</taxon>
        <taxon>Streptomycetaceae</taxon>
        <taxon>Streptomyces</taxon>
    </lineage>
</organism>
<dbReference type="SUPFAM" id="SSF103473">
    <property type="entry name" value="MFS general substrate transporter"/>
    <property type="match status" value="1"/>
</dbReference>
<dbReference type="PRINTS" id="PR01035">
    <property type="entry name" value="TCRTETA"/>
</dbReference>
<keyword evidence="8" id="KW-1185">Reference proteome</keyword>